<dbReference type="AlphaFoldDB" id="A0A0X8GYU0"/>
<comment type="subcellular location">
    <subcellularLocation>
        <location evidence="1">Cell membrane</location>
        <topology evidence="1">Multi-pass membrane protein</topology>
    </subcellularLocation>
</comment>
<evidence type="ECO:0000256" key="2">
    <source>
        <dbReference type="ARBA" id="ARBA00022475"/>
    </source>
</evidence>
<dbReference type="KEGG" id="erl:AOC36_02695"/>
<evidence type="ECO:0000313" key="7">
    <source>
        <dbReference type="EMBL" id="AMC92931.1"/>
    </source>
</evidence>
<keyword evidence="5 6" id="KW-0472">Membrane</keyword>
<dbReference type="CDD" id="cd06580">
    <property type="entry name" value="TM_PBP1_transp_TpRbsC_like"/>
    <property type="match status" value="1"/>
</dbReference>
<dbReference type="Pfam" id="PF02653">
    <property type="entry name" value="BPD_transp_2"/>
    <property type="match status" value="1"/>
</dbReference>
<proteinExistence type="predicted"/>
<dbReference type="PANTHER" id="PTHR47089">
    <property type="entry name" value="ABC TRANSPORTER, PERMEASE PROTEIN"/>
    <property type="match status" value="1"/>
</dbReference>
<dbReference type="OrthoDB" id="45037at2"/>
<feature type="transmembrane region" description="Helical" evidence="6">
    <location>
        <begin position="145"/>
        <end position="170"/>
    </location>
</feature>
<evidence type="ECO:0000256" key="4">
    <source>
        <dbReference type="ARBA" id="ARBA00022989"/>
    </source>
</evidence>
<dbReference type="Proteomes" id="UP000063781">
    <property type="component" value="Chromosome"/>
</dbReference>
<keyword evidence="3 6" id="KW-0812">Transmembrane</keyword>
<feature type="transmembrane region" description="Helical" evidence="6">
    <location>
        <begin position="328"/>
        <end position="347"/>
    </location>
</feature>
<evidence type="ECO:0000313" key="8">
    <source>
        <dbReference type="Proteomes" id="UP000063781"/>
    </source>
</evidence>
<dbReference type="STRING" id="1514105.AOC36_02695"/>
<evidence type="ECO:0000256" key="3">
    <source>
        <dbReference type="ARBA" id="ARBA00022692"/>
    </source>
</evidence>
<feature type="transmembrane region" description="Helical" evidence="6">
    <location>
        <begin position="113"/>
        <end position="139"/>
    </location>
</feature>
<evidence type="ECO:0000256" key="5">
    <source>
        <dbReference type="ARBA" id="ARBA00023136"/>
    </source>
</evidence>
<evidence type="ECO:0000256" key="1">
    <source>
        <dbReference type="ARBA" id="ARBA00004651"/>
    </source>
</evidence>
<reference evidence="7 8" key="1">
    <citation type="submission" date="2015-10" db="EMBL/GenBank/DDBJ databases">
        <title>Erysipelothrix larvae sp. LV19 isolated from the larval gut of the rhinoceros beetle, Trypoxylus dichotomus.</title>
        <authorList>
            <person name="Lim S."/>
            <person name="Kim B.-C."/>
        </authorList>
    </citation>
    <scope>NUCLEOTIDE SEQUENCE [LARGE SCALE GENOMIC DNA]</scope>
    <source>
        <strain evidence="7 8">LV19</strain>
    </source>
</reference>
<dbReference type="PANTHER" id="PTHR47089:SF1">
    <property type="entry name" value="GUANOSINE ABC TRANSPORTER PERMEASE PROTEIN NUPP"/>
    <property type="match status" value="1"/>
</dbReference>
<dbReference type="RefSeq" id="WP_067631104.1">
    <property type="nucleotide sequence ID" value="NZ_CP013213.1"/>
</dbReference>
<evidence type="ECO:0000256" key="6">
    <source>
        <dbReference type="SAM" id="Phobius"/>
    </source>
</evidence>
<feature type="transmembrane region" description="Helical" evidence="6">
    <location>
        <begin position="244"/>
        <end position="265"/>
    </location>
</feature>
<dbReference type="InterPro" id="IPR001851">
    <property type="entry name" value="ABC_transp_permease"/>
</dbReference>
<keyword evidence="4 6" id="KW-1133">Transmembrane helix</keyword>
<feature type="transmembrane region" description="Helical" evidence="6">
    <location>
        <begin position="286"/>
        <end position="308"/>
    </location>
</feature>
<accession>A0A0X8GYU0</accession>
<protein>
    <submittedName>
        <fullName evidence="7">ABC transporter permease</fullName>
    </submittedName>
</protein>
<sequence>MKNKLKSGYQAALPSLISILVGLVIAVVILIATNPANALDGFFRMIKGPFNYGAARGLGNMLFYATPILMTGLSVAFAFKTGLFNIGASGQFMIGSLVSVYIAIKWTFIPTSVLWLVALLLGALAGALWAAVVGILKAWRNVNEVITSIMMNYIAMYLVMHVIRFGGIYNQARNETMKVASQIPTFGLDKIFVRSFIDGGILIALICAVIIYVVLEKTTFGYELKAVGLNRDAAKYAGVNEKRAIVTSMIIAGALAGLGGGLTYLAGTSKSINVAAVIASEGFDGIAVALLGMSHPFGVVFSAFFISYLKLGGQAMQVIGYVPEIVEMMIGIILYVSALSLLFRRIITKFKERRLKKVGEES</sequence>
<name>A0A0X8GYU0_9FIRM</name>
<dbReference type="EMBL" id="CP013213">
    <property type="protein sequence ID" value="AMC92931.1"/>
    <property type="molecule type" value="Genomic_DNA"/>
</dbReference>
<gene>
    <name evidence="7" type="ORF">AOC36_02695</name>
</gene>
<feature type="transmembrane region" description="Helical" evidence="6">
    <location>
        <begin position="12"/>
        <end position="33"/>
    </location>
</feature>
<feature type="transmembrane region" description="Helical" evidence="6">
    <location>
        <begin position="191"/>
        <end position="215"/>
    </location>
</feature>
<dbReference type="GO" id="GO:0005886">
    <property type="term" value="C:plasma membrane"/>
    <property type="evidence" value="ECO:0007669"/>
    <property type="project" value="UniProtKB-SubCell"/>
</dbReference>
<keyword evidence="8" id="KW-1185">Reference proteome</keyword>
<dbReference type="GO" id="GO:0022857">
    <property type="term" value="F:transmembrane transporter activity"/>
    <property type="evidence" value="ECO:0007669"/>
    <property type="project" value="InterPro"/>
</dbReference>
<keyword evidence="2" id="KW-1003">Cell membrane</keyword>
<organism evidence="7 8">
    <name type="scientific">Erysipelothrix larvae</name>
    <dbReference type="NCBI Taxonomy" id="1514105"/>
    <lineage>
        <taxon>Bacteria</taxon>
        <taxon>Bacillati</taxon>
        <taxon>Bacillota</taxon>
        <taxon>Erysipelotrichia</taxon>
        <taxon>Erysipelotrichales</taxon>
        <taxon>Erysipelotrichaceae</taxon>
        <taxon>Erysipelothrix</taxon>
    </lineage>
</organism>
<feature type="transmembrane region" description="Helical" evidence="6">
    <location>
        <begin position="83"/>
        <end position="104"/>
    </location>
</feature>
<feature type="transmembrane region" description="Helical" evidence="6">
    <location>
        <begin position="54"/>
        <end position="77"/>
    </location>
</feature>